<dbReference type="Gene3D" id="3.40.50.1820">
    <property type="entry name" value="alpha/beta hydrolase"/>
    <property type="match status" value="1"/>
</dbReference>
<dbReference type="PANTHER" id="PTHR24198:SF165">
    <property type="entry name" value="ANKYRIN REPEAT-CONTAINING PROTEIN-RELATED"/>
    <property type="match status" value="1"/>
</dbReference>
<proteinExistence type="predicted"/>
<dbReference type="SUPFAM" id="SSF53474">
    <property type="entry name" value="alpha/beta-Hydrolases"/>
    <property type="match status" value="1"/>
</dbReference>
<dbReference type="InterPro" id="IPR036770">
    <property type="entry name" value="Ankyrin_rpt-contain_sf"/>
</dbReference>
<dbReference type="InterPro" id="IPR029058">
    <property type="entry name" value="AB_hydrolase_fold"/>
</dbReference>
<evidence type="ECO:0000256" key="2">
    <source>
        <dbReference type="ARBA" id="ARBA00023043"/>
    </source>
</evidence>
<dbReference type="Proteomes" id="UP000717696">
    <property type="component" value="Unassembled WGS sequence"/>
</dbReference>
<dbReference type="SMART" id="SM00248">
    <property type="entry name" value="ANK"/>
    <property type="match status" value="9"/>
</dbReference>
<evidence type="ECO:0000256" key="1">
    <source>
        <dbReference type="ARBA" id="ARBA00022737"/>
    </source>
</evidence>
<dbReference type="InterPro" id="IPR002110">
    <property type="entry name" value="Ankyrin_rpt"/>
</dbReference>
<organism evidence="3 4">
    <name type="scientific">Dactylonectria estremocensis</name>
    <dbReference type="NCBI Taxonomy" id="1079267"/>
    <lineage>
        <taxon>Eukaryota</taxon>
        <taxon>Fungi</taxon>
        <taxon>Dikarya</taxon>
        <taxon>Ascomycota</taxon>
        <taxon>Pezizomycotina</taxon>
        <taxon>Sordariomycetes</taxon>
        <taxon>Hypocreomycetidae</taxon>
        <taxon>Hypocreales</taxon>
        <taxon>Nectriaceae</taxon>
        <taxon>Dactylonectria</taxon>
    </lineage>
</organism>
<dbReference type="AlphaFoldDB" id="A0A9P9JBC4"/>
<keyword evidence="1" id="KW-0677">Repeat</keyword>
<keyword evidence="4" id="KW-1185">Reference proteome</keyword>
<dbReference type="OrthoDB" id="5086500at2759"/>
<gene>
    <name evidence="3" type="ORF">B0J13DRAFT_581843</name>
</gene>
<protein>
    <submittedName>
        <fullName evidence="3">Ankyrin repeat-containing domain protein</fullName>
    </submittedName>
</protein>
<keyword evidence="2" id="KW-0040">ANK repeat</keyword>
<evidence type="ECO:0000313" key="3">
    <source>
        <dbReference type="EMBL" id="KAH7157846.1"/>
    </source>
</evidence>
<comment type="caution">
    <text evidence="3">The sequence shown here is derived from an EMBL/GenBank/DDBJ whole genome shotgun (WGS) entry which is preliminary data.</text>
</comment>
<dbReference type="SUPFAM" id="SSF48403">
    <property type="entry name" value="Ankyrin repeat"/>
    <property type="match status" value="1"/>
</dbReference>
<accession>A0A9P9JBC4</accession>
<dbReference type="Pfam" id="PF12796">
    <property type="entry name" value="Ank_2"/>
    <property type="match status" value="2"/>
</dbReference>
<dbReference type="PANTHER" id="PTHR24198">
    <property type="entry name" value="ANKYRIN REPEAT AND PROTEIN KINASE DOMAIN-CONTAINING PROTEIN"/>
    <property type="match status" value="1"/>
</dbReference>
<evidence type="ECO:0000313" key="4">
    <source>
        <dbReference type="Proteomes" id="UP000717696"/>
    </source>
</evidence>
<dbReference type="EMBL" id="JAGMUU010000003">
    <property type="protein sequence ID" value="KAH7157846.1"/>
    <property type="molecule type" value="Genomic_DNA"/>
</dbReference>
<dbReference type="Gene3D" id="1.25.40.20">
    <property type="entry name" value="Ankyrin repeat-containing domain"/>
    <property type="match status" value="1"/>
</dbReference>
<reference evidence="3" key="1">
    <citation type="journal article" date="2021" name="Nat. Commun.">
        <title>Genetic determinants of endophytism in the Arabidopsis root mycobiome.</title>
        <authorList>
            <person name="Mesny F."/>
            <person name="Miyauchi S."/>
            <person name="Thiergart T."/>
            <person name="Pickel B."/>
            <person name="Atanasova L."/>
            <person name="Karlsson M."/>
            <person name="Huettel B."/>
            <person name="Barry K.W."/>
            <person name="Haridas S."/>
            <person name="Chen C."/>
            <person name="Bauer D."/>
            <person name="Andreopoulos W."/>
            <person name="Pangilinan J."/>
            <person name="LaButti K."/>
            <person name="Riley R."/>
            <person name="Lipzen A."/>
            <person name="Clum A."/>
            <person name="Drula E."/>
            <person name="Henrissat B."/>
            <person name="Kohler A."/>
            <person name="Grigoriev I.V."/>
            <person name="Martin F.M."/>
            <person name="Hacquard S."/>
        </authorList>
    </citation>
    <scope>NUCLEOTIDE SEQUENCE</scope>
    <source>
        <strain evidence="3">MPI-CAGE-AT-0021</strain>
    </source>
</reference>
<name>A0A9P9JBC4_9HYPO</name>
<sequence>MSESIQGTLGAYQPNQPRTEKHGLFKLAESQPDPSESETYPVDIIAVHGLNGDAYSTWTHSSTGALWLRDFLPGFLPGCCVYTYGYPSKLFCEVSRGPVQEFGRGLLASGTRPIIFVCHSLGGIVCKQALVFAHEDDNAYGAVLKSTIGVVFLATPHAGSDGANLASIFLTIVNTFRSAATAGWRPRAARTELLDYLSRNSDALQDLVVSVRHRLQNLSVVSFYETQATAPLSFLDPIPLETLTSYIAVAKALRGIVRQSPGVGLALRRASTPSSYRTLSDVERTCMALLNDSDVAKHAEVPPKPVPGTCQWIRSHHLFLSWLENDTDTLLWLTGHPGFDSESRTVFVYLCQNKSKQTDGREVLIGLISQAIERHRSMVRHSFSSLWAGTLHVILDALDECEPVSCHQLLDSISDLLADSSHTRRSNTTVKFLTTSRPFLYQSYAQNKQPLQHRIAIGETQRVDDISLNRRYSTSRADRTFLWTHVVLASVEKSLLTSRRDFQDIIASIPEDLTNTYKRYFSRPLNLDELNIAFTMDPSHAATEDVMRDTQNAIAHTVQGILGPLVRVSGSQVSLVHQSVKEFLLEQVAGKYESFPAMRTVDAQSSALRLATSAFQMTALLDELPMGDLTGEAWDEGDHNLKSDMLFRGKDEYGFYGYASLHWAEHFAICEESASSQLREAARLLLDVTTASCRNWRYFYSTQAVTSLEDSLVDQNPIVLAAQFDLHTILQELLGSYQDTQAIKNRSLYWASRLNRDRIVASLLIAGAEPDSTELEMQTALTTAAEHGNLACILTLLGDERTNINIAGRRGRSALSFACGGGHENIVKELLSRSSCNADDPDDSVTTPFLWAVGGGHNSIISSLARHPGIDINHQDKTGRTAASWAAGDGMDATLKHLLKLSGKSPLSWAAGNGRADAAEVLLQSRLRNAISWVCEGGNHDTLFRLLDKGCPGVDAEDIDGWTPLAWAIQNDSPKTVQALIDTTLVQIERRDHAGRTALSWAVEYGHISIVRAESSGGRTPISITEQFERYDLLSELLTYKS</sequence>